<protein>
    <recommendedName>
        <fullName evidence="1">ATP-dependent DNA helicase</fullName>
        <ecNumber evidence="1">5.6.2.3</ecNumber>
    </recommendedName>
</protein>
<accession>A0A8H8SVZ9</accession>
<dbReference type="InterPro" id="IPR010285">
    <property type="entry name" value="DNA_helicase_pif1-like_DEAD"/>
</dbReference>
<comment type="catalytic activity">
    <reaction evidence="1">
        <text>ATP + H2O = ADP + phosphate + H(+)</text>
        <dbReference type="Rhea" id="RHEA:13065"/>
        <dbReference type="ChEBI" id="CHEBI:15377"/>
        <dbReference type="ChEBI" id="CHEBI:15378"/>
        <dbReference type="ChEBI" id="CHEBI:30616"/>
        <dbReference type="ChEBI" id="CHEBI:43474"/>
        <dbReference type="ChEBI" id="CHEBI:456216"/>
        <dbReference type="EC" id="5.6.2.3"/>
    </reaction>
</comment>
<organism evidence="3 4">
    <name type="scientific">Rhizoctonia solani</name>
    <dbReference type="NCBI Taxonomy" id="456999"/>
    <lineage>
        <taxon>Eukaryota</taxon>
        <taxon>Fungi</taxon>
        <taxon>Dikarya</taxon>
        <taxon>Basidiomycota</taxon>
        <taxon>Agaricomycotina</taxon>
        <taxon>Agaricomycetes</taxon>
        <taxon>Cantharellales</taxon>
        <taxon>Ceratobasidiaceae</taxon>
        <taxon>Rhizoctonia</taxon>
    </lineage>
</organism>
<keyword evidence="1" id="KW-0547">Nucleotide-binding</keyword>
<dbReference type="PANTHER" id="PTHR47642">
    <property type="entry name" value="ATP-DEPENDENT DNA HELICASE"/>
    <property type="match status" value="1"/>
</dbReference>
<sequence>MLRDVPPVIQPESMNPILQQSLESPRAHQLSEEQQYILNMALDGKSLFFTGSAGTGKSFLLRQIIKELKLSGRTMAVTASTGLAALNIGGRTLHLFAAVGNGGQHASILINRAWGSRKIHKWQSTNVLVIDEISMVKAQWFDVLSDIGKILRNNPKPFGGLQLIICGNFFQLPPVPEQSYIKTGIPVCFAFQAREWDWAVPNKFRLTRVFRQHDPKLINMLEEMRIGQIGLDSKALLYTLSREVKYPDGIGPVQLFPLRILADSANQQQMESLPGISMTYQAQDRFAKPTDSKSRFLDPERGRSLLDKMAMIRIGAQVMCTKNLRNTNIVNGSIGRILDFMTPAEAQQSKQFIHIIPSNDPNYKPGTAGPHWGTESYQVHPVDVESATKKPHNDKDGNFYFPTTETKGQAWPVVQFDDAVLLATPTLFTLEDVMGRTQACWKQIPLILAWALTMHKAQGQTLSRVKVDLSATFAPGQAYVGISRCKTLEGLEVLNFSSSVVFAHER</sequence>
<evidence type="ECO:0000256" key="1">
    <source>
        <dbReference type="RuleBase" id="RU363044"/>
    </source>
</evidence>
<dbReference type="SUPFAM" id="SSF52540">
    <property type="entry name" value="P-loop containing nucleoside triphosphate hydrolases"/>
    <property type="match status" value="2"/>
</dbReference>
<evidence type="ECO:0000313" key="4">
    <source>
        <dbReference type="Proteomes" id="UP000650533"/>
    </source>
</evidence>
<dbReference type="GO" id="GO:0016787">
    <property type="term" value="F:hydrolase activity"/>
    <property type="evidence" value="ECO:0007669"/>
    <property type="project" value="UniProtKB-KW"/>
</dbReference>
<name>A0A8H8SVZ9_9AGAM</name>
<reference evidence="3" key="1">
    <citation type="submission" date="2020-05" db="EMBL/GenBank/DDBJ databases">
        <title>Evolutionary and genomic comparisons of hybrid uninucleate and nonhybrid Rhizoctonia fungi.</title>
        <authorList>
            <person name="Li C."/>
            <person name="Chen X."/>
        </authorList>
    </citation>
    <scope>NUCLEOTIDE SEQUENCE</scope>
    <source>
        <strain evidence="3">AG-1 IA</strain>
    </source>
</reference>
<dbReference type="EC" id="5.6.2.3" evidence="1"/>
<gene>
    <name evidence="3" type="ORF">RhiXN_09476</name>
</gene>
<evidence type="ECO:0000313" key="3">
    <source>
        <dbReference type="EMBL" id="QRW20501.1"/>
    </source>
</evidence>
<dbReference type="Proteomes" id="UP000650533">
    <property type="component" value="Chromosome 5"/>
</dbReference>
<dbReference type="GO" id="GO:0005524">
    <property type="term" value="F:ATP binding"/>
    <property type="evidence" value="ECO:0007669"/>
    <property type="project" value="UniProtKB-KW"/>
</dbReference>
<dbReference type="InterPro" id="IPR027417">
    <property type="entry name" value="P-loop_NTPase"/>
</dbReference>
<comment type="cofactor">
    <cofactor evidence="1">
        <name>Mg(2+)</name>
        <dbReference type="ChEBI" id="CHEBI:18420"/>
    </cofactor>
</comment>
<dbReference type="Gene3D" id="3.40.50.300">
    <property type="entry name" value="P-loop containing nucleotide triphosphate hydrolases"/>
    <property type="match status" value="1"/>
</dbReference>
<dbReference type="AlphaFoldDB" id="A0A8H8SVZ9"/>
<feature type="domain" description="DNA helicase Pif1-like DEAD-box helicase" evidence="2">
    <location>
        <begin position="29"/>
        <end position="216"/>
    </location>
</feature>
<keyword evidence="1" id="KW-0234">DNA repair</keyword>
<dbReference type="EMBL" id="CP059662">
    <property type="protein sequence ID" value="QRW20501.1"/>
    <property type="molecule type" value="Genomic_DNA"/>
</dbReference>
<keyword evidence="1 3" id="KW-0347">Helicase</keyword>
<comment type="similarity">
    <text evidence="1">Belongs to the helicase family.</text>
</comment>
<dbReference type="InterPro" id="IPR051055">
    <property type="entry name" value="PIF1_helicase"/>
</dbReference>
<proteinExistence type="inferred from homology"/>
<keyword evidence="1" id="KW-0233">DNA recombination</keyword>
<dbReference type="GO" id="GO:0000723">
    <property type="term" value="P:telomere maintenance"/>
    <property type="evidence" value="ECO:0007669"/>
    <property type="project" value="InterPro"/>
</dbReference>
<dbReference type="GeneID" id="67031755"/>
<dbReference type="Pfam" id="PF05970">
    <property type="entry name" value="PIF1"/>
    <property type="match status" value="1"/>
</dbReference>
<dbReference type="CDD" id="cd18037">
    <property type="entry name" value="DEXSc_Pif1_like"/>
    <property type="match status" value="1"/>
</dbReference>
<evidence type="ECO:0000259" key="2">
    <source>
        <dbReference type="Pfam" id="PF05970"/>
    </source>
</evidence>
<keyword evidence="1" id="KW-0378">Hydrolase</keyword>
<dbReference type="KEGG" id="rsx:RhiXN_09476"/>
<keyword evidence="1" id="KW-0227">DNA damage</keyword>
<dbReference type="GO" id="GO:0006310">
    <property type="term" value="P:DNA recombination"/>
    <property type="evidence" value="ECO:0007669"/>
    <property type="project" value="UniProtKB-KW"/>
</dbReference>
<keyword evidence="1" id="KW-0067">ATP-binding</keyword>
<dbReference type="GO" id="GO:0006281">
    <property type="term" value="P:DNA repair"/>
    <property type="evidence" value="ECO:0007669"/>
    <property type="project" value="UniProtKB-KW"/>
</dbReference>
<dbReference type="CDD" id="cd18809">
    <property type="entry name" value="SF1_C_RecD"/>
    <property type="match status" value="1"/>
</dbReference>
<dbReference type="RefSeq" id="XP_043180738.1">
    <property type="nucleotide sequence ID" value="XM_043329292.1"/>
</dbReference>
<dbReference type="PANTHER" id="PTHR47642:SF5">
    <property type="entry name" value="ATP-DEPENDENT DNA HELICASE"/>
    <property type="match status" value="1"/>
</dbReference>
<dbReference type="GO" id="GO:0043139">
    <property type="term" value="F:5'-3' DNA helicase activity"/>
    <property type="evidence" value="ECO:0007669"/>
    <property type="project" value="UniProtKB-EC"/>
</dbReference>